<dbReference type="SMART" id="SM00471">
    <property type="entry name" value="HDc"/>
    <property type="match status" value="1"/>
</dbReference>
<dbReference type="Pfam" id="PF07698">
    <property type="entry name" value="7TM-7TMR_HD"/>
    <property type="match status" value="1"/>
</dbReference>
<dbReference type="InterPro" id="IPR006674">
    <property type="entry name" value="HD_domain"/>
</dbReference>
<dbReference type="NCBIfam" id="TIGR00277">
    <property type="entry name" value="HDIG"/>
    <property type="match status" value="1"/>
</dbReference>
<dbReference type="CDD" id="cd00077">
    <property type="entry name" value="HDc"/>
    <property type="match status" value="1"/>
</dbReference>
<feature type="transmembrane region" description="Helical" evidence="1">
    <location>
        <begin position="309"/>
        <end position="329"/>
    </location>
</feature>
<gene>
    <name evidence="3" type="ORF">IAC44_03895</name>
</gene>
<keyword evidence="1" id="KW-1133">Transmembrane helix</keyword>
<comment type="caution">
    <text evidence="3">The sequence shown here is derived from an EMBL/GenBank/DDBJ whole genome shotgun (WGS) entry which is preliminary data.</text>
</comment>
<dbReference type="PANTHER" id="PTHR36442">
    <property type="entry name" value="CYCLIC-DI-AMP PHOSPHODIESTERASE PGPH"/>
    <property type="match status" value="1"/>
</dbReference>
<reference evidence="3" key="1">
    <citation type="submission" date="2020-10" db="EMBL/GenBank/DDBJ databases">
        <authorList>
            <person name="Gilroy R."/>
        </authorList>
    </citation>
    <scope>NUCLEOTIDE SEQUENCE</scope>
    <source>
        <strain evidence="3">1383</strain>
    </source>
</reference>
<dbReference type="SUPFAM" id="SSF109604">
    <property type="entry name" value="HD-domain/PDEase-like"/>
    <property type="match status" value="1"/>
</dbReference>
<sequence>MEEIRSRSGGLWAALKAFLSAHGSRLFKLSLFLATALAVVLVIPKNHSFKYDYSRGQAWQYDDLTAPFDFVLSKTDEQLRTEREQIRSSSRHYFVYSDTVSSTVLRKYEDNFSSMFAESQGNVERLKKTGRGLLERIMTRGVVSQAASGVVRSRNELVSLLQDNREEEVIFSELYTPDSALEYAGERLRAAGVSAEDTERMVALFEAVLTPNISYDIDLTETALSESLDEISPNYGFVARGKLIISQDEPVSDYTYNVLESLRKVYNAQGDRDGFWGTALGYVVVVFSVFLSFYGVLRKFKQGKYFHRKPLLLLLSTMFVSFGLCYIVTRFSPAMIYIVPICLQTIVLRSFFNARIAFMEHIFTVYLCSFMAPNMYMYLFIGLITGVACSFTSNVIYHRSRLFVSVARITGISILIAVGVMLIQNPSFTGEMLSISGYLLISGVLMLFAQPVIYIYEKVFGLVSDISLLELTDTNSPLLRLLSEKAPGTFQHSLAVANIAEQAAREMAGNALLVRVGALYHDVGKLKNPGYFIENQGAHYNPHDALDPRESADIIRRHVSDGLELARKYGLPSIVMKFISTHHGRSLVYYFWKKAVEMYGAENVSQEDFRYTYGKPVSKEESILMICDSVEAASRSLKHISEQSLRDLIASVVERQRQDGQFDEAEISYRQINRLKEILTEKLLEIYHSRIEYQKD</sequence>
<keyword evidence="1" id="KW-0812">Transmembrane</keyword>
<evidence type="ECO:0000313" key="3">
    <source>
        <dbReference type="EMBL" id="HIT97962.1"/>
    </source>
</evidence>
<keyword evidence="1" id="KW-0472">Membrane</keyword>
<dbReference type="EMBL" id="DVLY01000092">
    <property type="protein sequence ID" value="HIT97962.1"/>
    <property type="molecule type" value="Genomic_DNA"/>
</dbReference>
<protein>
    <submittedName>
        <fullName evidence="3">HDIG domain-containing protein</fullName>
    </submittedName>
</protein>
<accession>A0A9D1HBN3</accession>
<dbReference type="Proteomes" id="UP000824161">
    <property type="component" value="Unassembled WGS sequence"/>
</dbReference>
<feature type="transmembrane region" description="Helical" evidence="1">
    <location>
        <begin position="375"/>
        <end position="396"/>
    </location>
</feature>
<dbReference type="InterPro" id="IPR052722">
    <property type="entry name" value="PgpH_phosphodiesterase"/>
</dbReference>
<feature type="transmembrane region" description="Helical" evidence="1">
    <location>
        <begin position="274"/>
        <end position="297"/>
    </location>
</feature>
<dbReference type="InterPro" id="IPR003607">
    <property type="entry name" value="HD/PDEase_dom"/>
</dbReference>
<dbReference type="InterPro" id="IPR011621">
    <property type="entry name" value="Metal-dep_PHydrolase_7TM_intra"/>
</dbReference>
<dbReference type="InterPro" id="IPR006675">
    <property type="entry name" value="HDIG_dom"/>
</dbReference>
<dbReference type="InterPro" id="IPR011624">
    <property type="entry name" value="Metal-dep_PHydrolase_7TM_extra"/>
</dbReference>
<dbReference type="AlphaFoldDB" id="A0A9D1HBN3"/>
<dbReference type="Gene3D" id="1.10.3210.10">
    <property type="entry name" value="Hypothetical protein af1432"/>
    <property type="match status" value="1"/>
</dbReference>
<evidence type="ECO:0000259" key="2">
    <source>
        <dbReference type="SMART" id="SM00471"/>
    </source>
</evidence>
<dbReference type="Pfam" id="PF01966">
    <property type="entry name" value="HD"/>
    <property type="match status" value="1"/>
</dbReference>
<feature type="domain" description="HD/PDEase" evidence="2">
    <location>
        <begin position="485"/>
        <end position="642"/>
    </location>
</feature>
<evidence type="ECO:0000256" key="1">
    <source>
        <dbReference type="SAM" id="Phobius"/>
    </source>
</evidence>
<proteinExistence type="predicted"/>
<feature type="transmembrane region" description="Helical" evidence="1">
    <location>
        <begin position="26"/>
        <end position="44"/>
    </location>
</feature>
<feature type="transmembrane region" description="Helical" evidence="1">
    <location>
        <begin position="435"/>
        <end position="456"/>
    </location>
</feature>
<organism evidence="3 4">
    <name type="scientific">Candidatus Merdimorpha stercoravium</name>
    <dbReference type="NCBI Taxonomy" id="2840863"/>
    <lineage>
        <taxon>Bacteria</taxon>
        <taxon>Pseudomonadati</taxon>
        <taxon>Bacteroidota</taxon>
        <taxon>Flavobacteriia</taxon>
        <taxon>Flavobacteriales</taxon>
        <taxon>Candidatus Merdimorpha</taxon>
    </lineage>
</organism>
<feature type="transmembrane region" description="Helical" evidence="1">
    <location>
        <begin position="402"/>
        <end position="423"/>
    </location>
</feature>
<dbReference type="Pfam" id="PF07697">
    <property type="entry name" value="7TMR-HDED"/>
    <property type="match status" value="1"/>
</dbReference>
<dbReference type="PANTHER" id="PTHR36442:SF1">
    <property type="entry name" value="CYCLIC-DI-AMP PHOSPHODIESTERASE PGPH"/>
    <property type="match status" value="1"/>
</dbReference>
<name>A0A9D1HBN3_9FLAO</name>
<evidence type="ECO:0000313" key="4">
    <source>
        <dbReference type="Proteomes" id="UP000824161"/>
    </source>
</evidence>
<reference evidence="3" key="2">
    <citation type="journal article" date="2021" name="PeerJ">
        <title>Extensive microbial diversity within the chicken gut microbiome revealed by metagenomics and culture.</title>
        <authorList>
            <person name="Gilroy R."/>
            <person name="Ravi A."/>
            <person name="Getino M."/>
            <person name="Pursley I."/>
            <person name="Horton D.L."/>
            <person name="Alikhan N.F."/>
            <person name="Baker D."/>
            <person name="Gharbi K."/>
            <person name="Hall N."/>
            <person name="Watson M."/>
            <person name="Adriaenssens E.M."/>
            <person name="Foster-Nyarko E."/>
            <person name="Jarju S."/>
            <person name="Secka A."/>
            <person name="Antonio M."/>
            <person name="Oren A."/>
            <person name="Chaudhuri R.R."/>
            <person name="La Ragione R."/>
            <person name="Hildebrand F."/>
            <person name="Pallen M.J."/>
        </authorList>
    </citation>
    <scope>NUCLEOTIDE SEQUENCE</scope>
    <source>
        <strain evidence="3">1383</strain>
    </source>
</reference>